<evidence type="ECO:0000259" key="9">
    <source>
        <dbReference type="PROSITE" id="PS50089"/>
    </source>
</evidence>
<dbReference type="EMBL" id="JACXVP010000012">
    <property type="protein sequence ID" value="KAG5572639.1"/>
    <property type="molecule type" value="Genomic_DNA"/>
</dbReference>
<name>A0A9J5WBF3_SOLCO</name>
<dbReference type="InterPro" id="IPR045191">
    <property type="entry name" value="MBR1/2-like"/>
</dbReference>
<dbReference type="EC" id="2.3.2.27" evidence="2"/>
<keyword evidence="4" id="KW-0479">Metal-binding</keyword>
<reference evidence="10 11" key="1">
    <citation type="submission" date="2020-09" db="EMBL/GenBank/DDBJ databases">
        <title>De no assembly of potato wild relative species, Solanum commersonii.</title>
        <authorList>
            <person name="Cho K."/>
        </authorList>
    </citation>
    <scope>NUCLEOTIDE SEQUENCE [LARGE SCALE GENOMIC DNA]</scope>
    <source>
        <strain evidence="10">LZ3.2</strain>
        <tissue evidence="10">Leaf</tissue>
    </source>
</reference>
<evidence type="ECO:0000256" key="3">
    <source>
        <dbReference type="ARBA" id="ARBA00022679"/>
    </source>
</evidence>
<dbReference type="SUPFAM" id="SSF57850">
    <property type="entry name" value="RING/U-box"/>
    <property type="match status" value="1"/>
</dbReference>
<protein>
    <recommendedName>
        <fullName evidence="2">RING-type E3 ubiquitin transferase</fullName>
        <ecNumber evidence="2">2.3.2.27</ecNumber>
    </recommendedName>
</protein>
<dbReference type="PANTHER" id="PTHR22937">
    <property type="entry name" value="E3 UBIQUITIN-PROTEIN LIGASE RNF165"/>
    <property type="match status" value="1"/>
</dbReference>
<dbReference type="GO" id="GO:0008270">
    <property type="term" value="F:zinc ion binding"/>
    <property type="evidence" value="ECO:0007669"/>
    <property type="project" value="UniProtKB-KW"/>
</dbReference>
<evidence type="ECO:0000313" key="11">
    <source>
        <dbReference type="Proteomes" id="UP000824120"/>
    </source>
</evidence>
<comment type="caution">
    <text evidence="10">The sequence shown here is derived from an EMBL/GenBank/DDBJ whole genome shotgun (WGS) entry which is preliminary data.</text>
</comment>
<proteinExistence type="predicted"/>
<dbReference type="SMART" id="SM00184">
    <property type="entry name" value="RING"/>
    <property type="match status" value="1"/>
</dbReference>
<gene>
    <name evidence="10" type="ORF">H5410_062405</name>
</gene>
<accession>A0A9J5WBF3</accession>
<evidence type="ECO:0000313" key="10">
    <source>
        <dbReference type="EMBL" id="KAG5572639.1"/>
    </source>
</evidence>
<keyword evidence="6" id="KW-0833">Ubl conjugation pathway</keyword>
<evidence type="ECO:0000256" key="2">
    <source>
        <dbReference type="ARBA" id="ARBA00012483"/>
    </source>
</evidence>
<dbReference type="Proteomes" id="UP000824120">
    <property type="component" value="Chromosome 12"/>
</dbReference>
<evidence type="ECO:0000256" key="5">
    <source>
        <dbReference type="ARBA" id="ARBA00022771"/>
    </source>
</evidence>
<dbReference type="GO" id="GO:0005634">
    <property type="term" value="C:nucleus"/>
    <property type="evidence" value="ECO:0007669"/>
    <property type="project" value="TreeGrafter"/>
</dbReference>
<feature type="domain" description="RING-type" evidence="9">
    <location>
        <begin position="165"/>
        <end position="206"/>
    </location>
</feature>
<keyword evidence="3" id="KW-0808">Transferase</keyword>
<dbReference type="AlphaFoldDB" id="A0A9J5WBF3"/>
<dbReference type="InterPro" id="IPR013083">
    <property type="entry name" value="Znf_RING/FYVE/PHD"/>
</dbReference>
<keyword evidence="5 8" id="KW-0863">Zinc-finger</keyword>
<dbReference type="PROSITE" id="PS50089">
    <property type="entry name" value="ZF_RING_2"/>
    <property type="match status" value="1"/>
</dbReference>
<evidence type="ECO:0000256" key="8">
    <source>
        <dbReference type="PROSITE-ProRule" id="PRU00175"/>
    </source>
</evidence>
<dbReference type="Gene3D" id="3.30.40.10">
    <property type="entry name" value="Zinc/RING finger domain, C3HC4 (zinc finger)"/>
    <property type="match status" value="1"/>
</dbReference>
<sequence length="224" mass="26178">MDDLYNIDYDRSKKKIPTWKLIWKKMKKNLFEHRSNFKSKSSSMRFTYDPDSYSHNFDQGSSVLIDTQDFSRSFPARFAVPSRGGINITNLSDRDSIDRLLRSDNQNWINPPNYLTRFDSDDHEGNNMDDQKEEDSMLKYIKIRIHHVVVSKDGVNNPMETEEICAICHMEFEHEEVIGTLGCGHEYHAGCIKQWLLRKKDCPMCRASVVPSTSTKIYIEMHSI</sequence>
<dbReference type="GO" id="GO:0061630">
    <property type="term" value="F:ubiquitin protein ligase activity"/>
    <property type="evidence" value="ECO:0007669"/>
    <property type="project" value="UniProtKB-EC"/>
</dbReference>
<evidence type="ECO:0000256" key="1">
    <source>
        <dbReference type="ARBA" id="ARBA00000900"/>
    </source>
</evidence>
<keyword evidence="11" id="KW-1185">Reference proteome</keyword>
<comment type="catalytic activity">
    <reaction evidence="1">
        <text>S-ubiquitinyl-[E2 ubiquitin-conjugating enzyme]-L-cysteine + [acceptor protein]-L-lysine = [E2 ubiquitin-conjugating enzyme]-L-cysteine + N(6)-ubiquitinyl-[acceptor protein]-L-lysine.</text>
        <dbReference type="EC" id="2.3.2.27"/>
    </reaction>
</comment>
<evidence type="ECO:0000256" key="7">
    <source>
        <dbReference type="ARBA" id="ARBA00022833"/>
    </source>
</evidence>
<dbReference type="PANTHER" id="PTHR22937:SF175">
    <property type="entry name" value="RING-TYPE E3 UBIQUITIN TRANSFERASE"/>
    <property type="match status" value="1"/>
</dbReference>
<organism evidence="10 11">
    <name type="scientific">Solanum commersonii</name>
    <name type="common">Commerson's wild potato</name>
    <name type="synonym">Commerson's nightshade</name>
    <dbReference type="NCBI Taxonomy" id="4109"/>
    <lineage>
        <taxon>Eukaryota</taxon>
        <taxon>Viridiplantae</taxon>
        <taxon>Streptophyta</taxon>
        <taxon>Embryophyta</taxon>
        <taxon>Tracheophyta</taxon>
        <taxon>Spermatophyta</taxon>
        <taxon>Magnoliopsida</taxon>
        <taxon>eudicotyledons</taxon>
        <taxon>Gunneridae</taxon>
        <taxon>Pentapetalae</taxon>
        <taxon>asterids</taxon>
        <taxon>lamiids</taxon>
        <taxon>Solanales</taxon>
        <taxon>Solanaceae</taxon>
        <taxon>Solanoideae</taxon>
        <taxon>Solaneae</taxon>
        <taxon>Solanum</taxon>
    </lineage>
</organism>
<dbReference type="Pfam" id="PF13639">
    <property type="entry name" value="zf-RING_2"/>
    <property type="match status" value="1"/>
</dbReference>
<keyword evidence="7" id="KW-0862">Zinc</keyword>
<dbReference type="InterPro" id="IPR001841">
    <property type="entry name" value="Znf_RING"/>
</dbReference>
<evidence type="ECO:0000256" key="6">
    <source>
        <dbReference type="ARBA" id="ARBA00022786"/>
    </source>
</evidence>
<dbReference type="OrthoDB" id="1302023at2759"/>
<evidence type="ECO:0000256" key="4">
    <source>
        <dbReference type="ARBA" id="ARBA00022723"/>
    </source>
</evidence>